<reference evidence="1 2" key="1">
    <citation type="submission" date="2021-06" db="EMBL/GenBank/DDBJ databases">
        <authorList>
            <person name="Kallberg Y."/>
            <person name="Tangrot J."/>
            <person name="Rosling A."/>
        </authorList>
    </citation>
    <scope>NUCLEOTIDE SEQUENCE [LARGE SCALE GENOMIC DNA]</scope>
    <source>
        <strain evidence="1 2">120-4 pot B 10/14</strain>
    </source>
</reference>
<sequence>MQVRVWNQMSNDGPIEPHKSKKGFEFIKQDEVVDLFKPIADIYNKAEIVMRNKFEKAVDALRCPNPIEKLKNVCNEYGAFWAREIVIGGKIQNINAKNINSNLQSNKMGTKRIDINDKESTVKSMNICGDTNLARENINEWIKSLENSAKLRIV</sequence>
<dbReference type="EMBL" id="CAJVQB010003224">
    <property type="protein sequence ID" value="CAG8601555.1"/>
    <property type="molecule type" value="Genomic_DNA"/>
</dbReference>
<evidence type="ECO:0000313" key="1">
    <source>
        <dbReference type="EMBL" id="CAG8601555.1"/>
    </source>
</evidence>
<organism evidence="1 2">
    <name type="scientific">Gigaspora margarita</name>
    <dbReference type="NCBI Taxonomy" id="4874"/>
    <lineage>
        <taxon>Eukaryota</taxon>
        <taxon>Fungi</taxon>
        <taxon>Fungi incertae sedis</taxon>
        <taxon>Mucoromycota</taxon>
        <taxon>Glomeromycotina</taxon>
        <taxon>Glomeromycetes</taxon>
        <taxon>Diversisporales</taxon>
        <taxon>Gigasporaceae</taxon>
        <taxon>Gigaspora</taxon>
    </lineage>
</organism>
<accession>A0ABN7UHZ6</accession>
<name>A0ABN7UHZ6_GIGMA</name>
<gene>
    <name evidence="1" type="ORF">GMARGA_LOCUS6911</name>
</gene>
<evidence type="ECO:0000313" key="2">
    <source>
        <dbReference type="Proteomes" id="UP000789901"/>
    </source>
</evidence>
<proteinExistence type="predicted"/>
<keyword evidence="2" id="KW-1185">Reference proteome</keyword>
<comment type="caution">
    <text evidence="1">The sequence shown here is derived from an EMBL/GenBank/DDBJ whole genome shotgun (WGS) entry which is preliminary data.</text>
</comment>
<dbReference type="Proteomes" id="UP000789901">
    <property type="component" value="Unassembled WGS sequence"/>
</dbReference>
<protein>
    <submittedName>
        <fullName evidence="1">29729_t:CDS:1</fullName>
    </submittedName>
</protein>